<dbReference type="Gramene" id="EFJ11916">
    <property type="protein sequence ID" value="EFJ11916"/>
    <property type="gene ID" value="SELMODRAFT_125257"/>
</dbReference>
<protein>
    <submittedName>
        <fullName evidence="1">Uncharacterized protein</fullName>
    </submittedName>
</protein>
<sequence>MRNSNWHTTTIKAEYAKFSTNVKGVFVASDCLREQSLVVWANAEGRQAIDIYQG</sequence>
<dbReference type="Proteomes" id="UP000001514">
    <property type="component" value="Unassembled WGS sequence"/>
</dbReference>
<proteinExistence type="predicted"/>
<dbReference type="HOGENOM" id="CLU_3053939_0_0_1"/>
<keyword evidence="2" id="KW-1185">Reference proteome</keyword>
<organism evidence="2">
    <name type="scientific">Selaginella moellendorffii</name>
    <name type="common">Spikemoss</name>
    <dbReference type="NCBI Taxonomy" id="88036"/>
    <lineage>
        <taxon>Eukaryota</taxon>
        <taxon>Viridiplantae</taxon>
        <taxon>Streptophyta</taxon>
        <taxon>Embryophyta</taxon>
        <taxon>Tracheophyta</taxon>
        <taxon>Lycopodiopsida</taxon>
        <taxon>Selaginellales</taxon>
        <taxon>Selaginellaceae</taxon>
        <taxon>Selaginella</taxon>
    </lineage>
</organism>
<name>D8SUL6_SELML</name>
<dbReference type="EMBL" id="GL377643">
    <property type="protein sequence ID" value="EFJ11916.1"/>
    <property type="molecule type" value="Genomic_DNA"/>
</dbReference>
<reference evidence="1 2" key="1">
    <citation type="journal article" date="2011" name="Science">
        <title>The Selaginella genome identifies genetic changes associated with the evolution of vascular plants.</title>
        <authorList>
            <person name="Banks J.A."/>
            <person name="Nishiyama T."/>
            <person name="Hasebe M."/>
            <person name="Bowman J.L."/>
            <person name="Gribskov M."/>
            <person name="dePamphilis C."/>
            <person name="Albert V.A."/>
            <person name="Aono N."/>
            <person name="Aoyama T."/>
            <person name="Ambrose B.A."/>
            <person name="Ashton N.W."/>
            <person name="Axtell M.J."/>
            <person name="Barker E."/>
            <person name="Barker M.S."/>
            <person name="Bennetzen J.L."/>
            <person name="Bonawitz N.D."/>
            <person name="Chapple C."/>
            <person name="Cheng C."/>
            <person name="Correa L.G."/>
            <person name="Dacre M."/>
            <person name="DeBarry J."/>
            <person name="Dreyer I."/>
            <person name="Elias M."/>
            <person name="Engstrom E.M."/>
            <person name="Estelle M."/>
            <person name="Feng L."/>
            <person name="Finet C."/>
            <person name="Floyd S.K."/>
            <person name="Frommer W.B."/>
            <person name="Fujita T."/>
            <person name="Gramzow L."/>
            <person name="Gutensohn M."/>
            <person name="Harholt J."/>
            <person name="Hattori M."/>
            <person name="Heyl A."/>
            <person name="Hirai T."/>
            <person name="Hiwatashi Y."/>
            <person name="Ishikawa M."/>
            <person name="Iwata M."/>
            <person name="Karol K.G."/>
            <person name="Koehler B."/>
            <person name="Kolukisaoglu U."/>
            <person name="Kubo M."/>
            <person name="Kurata T."/>
            <person name="Lalonde S."/>
            <person name="Li K."/>
            <person name="Li Y."/>
            <person name="Litt A."/>
            <person name="Lyons E."/>
            <person name="Manning G."/>
            <person name="Maruyama T."/>
            <person name="Michael T.P."/>
            <person name="Mikami K."/>
            <person name="Miyazaki S."/>
            <person name="Morinaga S."/>
            <person name="Murata T."/>
            <person name="Mueller-Roeber B."/>
            <person name="Nelson D.R."/>
            <person name="Obara M."/>
            <person name="Oguri Y."/>
            <person name="Olmstead R.G."/>
            <person name="Onodera N."/>
            <person name="Petersen B.L."/>
            <person name="Pils B."/>
            <person name="Prigge M."/>
            <person name="Rensing S.A."/>
            <person name="Riano-Pachon D.M."/>
            <person name="Roberts A.W."/>
            <person name="Sato Y."/>
            <person name="Scheller H.V."/>
            <person name="Schulz B."/>
            <person name="Schulz C."/>
            <person name="Shakirov E.V."/>
            <person name="Shibagaki N."/>
            <person name="Shinohara N."/>
            <person name="Shippen D.E."/>
            <person name="Soerensen I."/>
            <person name="Sotooka R."/>
            <person name="Sugimoto N."/>
            <person name="Sugita M."/>
            <person name="Sumikawa N."/>
            <person name="Tanurdzic M."/>
            <person name="Theissen G."/>
            <person name="Ulvskov P."/>
            <person name="Wakazuki S."/>
            <person name="Weng J.K."/>
            <person name="Willats W.W."/>
            <person name="Wipf D."/>
            <person name="Wolf P.G."/>
            <person name="Yang L."/>
            <person name="Zimmer A.D."/>
            <person name="Zhu Q."/>
            <person name="Mitros T."/>
            <person name="Hellsten U."/>
            <person name="Loque D."/>
            <person name="Otillar R."/>
            <person name="Salamov A."/>
            <person name="Schmutz J."/>
            <person name="Shapiro H."/>
            <person name="Lindquist E."/>
            <person name="Lucas S."/>
            <person name="Rokhsar D."/>
            <person name="Grigoriev I.V."/>
        </authorList>
    </citation>
    <scope>NUCLEOTIDE SEQUENCE [LARGE SCALE GENOMIC DNA]</scope>
</reference>
<dbReference type="InParanoid" id="D8SUL6"/>
<dbReference type="AlphaFoldDB" id="D8SUL6"/>
<dbReference type="eggNOG" id="KOG0399">
    <property type="taxonomic scope" value="Eukaryota"/>
</dbReference>
<evidence type="ECO:0000313" key="1">
    <source>
        <dbReference type="EMBL" id="EFJ11916.1"/>
    </source>
</evidence>
<evidence type="ECO:0000313" key="2">
    <source>
        <dbReference type="Proteomes" id="UP000001514"/>
    </source>
</evidence>
<gene>
    <name evidence="1" type="ORF">SELMODRAFT_125257</name>
</gene>
<dbReference type="KEGG" id="smo:SELMODRAFT_125257"/>
<dbReference type="STRING" id="88036.D8SUL6"/>
<accession>D8SUL6</accession>